<reference evidence="2 3" key="1">
    <citation type="journal article" date="2018" name="PLoS ONE">
        <title>The draft genome of Kipferlia bialata reveals reductive genome evolution in fornicate parasites.</title>
        <authorList>
            <person name="Tanifuji G."/>
            <person name="Takabayashi S."/>
            <person name="Kume K."/>
            <person name="Takagi M."/>
            <person name="Nakayama T."/>
            <person name="Kamikawa R."/>
            <person name="Inagaki Y."/>
            <person name="Hashimoto T."/>
        </authorList>
    </citation>
    <scope>NUCLEOTIDE SEQUENCE [LARGE SCALE GENOMIC DNA]</scope>
    <source>
        <strain evidence="2">NY0173</strain>
    </source>
</reference>
<dbReference type="AlphaFoldDB" id="A0A9K3CND8"/>
<proteinExistence type="predicted"/>
<comment type="caution">
    <text evidence="2">The sequence shown here is derived from an EMBL/GenBank/DDBJ whole genome shotgun (WGS) entry which is preliminary data.</text>
</comment>
<dbReference type="EMBL" id="BDIP01000003">
    <property type="protein sequence ID" value="GIQ79403.1"/>
    <property type="molecule type" value="Genomic_DNA"/>
</dbReference>
<dbReference type="Proteomes" id="UP000265618">
    <property type="component" value="Unassembled WGS sequence"/>
</dbReference>
<evidence type="ECO:0000313" key="3">
    <source>
        <dbReference type="Proteomes" id="UP000265618"/>
    </source>
</evidence>
<dbReference type="InterPro" id="IPR051924">
    <property type="entry name" value="GST_Kappa/NadH"/>
</dbReference>
<dbReference type="PANTHER" id="PTHR42943:SF2">
    <property type="entry name" value="GLUTATHIONE S-TRANSFERASE KAPPA 1"/>
    <property type="match status" value="1"/>
</dbReference>
<dbReference type="InterPro" id="IPR001853">
    <property type="entry name" value="DSBA-like_thioredoxin_dom"/>
</dbReference>
<protein>
    <recommendedName>
        <fullName evidence="1">DSBA-like thioredoxin domain-containing protein</fullName>
    </recommendedName>
</protein>
<gene>
    <name evidence="2" type="ORF">KIPB_000046</name>
</gene>
<evidence type="ECO:0000259" key="1">
    <source>
        <dbReference type="Pfam" id="PF01323"/>
    </source>
</evidence>
<dbReference type="Pfam" id="PF01323">
    <property type="entry name" value="DSBA"/>
    <property type="match status" value="1"/>
</dbReference>
<dbReference type="InterPro" id="IPR036249">
    <property type="entry name" value="Thioredoxin-like_sf"/>
</dbReference>
<evidence type="ECO:0000313" key="2">
    <source>
        <dbReference type="EMBL" id="GIQ79403.1"/>
    </source>
</evidence>
<dbReference type="SUPFAM" id="SSF52833">
    <property type="entry name" value="Thioredoxin-like"/>
    <property type="match status" value="1"/>
</dbReference>
<dbReference type="PANTHER" id="PTHR42943">
    <property type="entry name" value="GLUTATHIONE S-TRANSFERASE KAPPA"/>
    <property type="match status" value="1"/>
</dbReference>
<dbReference type="GO" id="GO:0016491">
    <property type="term" value="F:oxidoreductase activity"/>
    <property type="evidence" value="ECO:0007669"/>
    <property type="project" value="InterPro"/>
</dbReference>
<dbReference type="Gene3D" id="3.40.30.10">
    <property type="entry name" value="Glutaredoxin"/>
    <property type="match status" value="1"/>
</dbReference>
<accession>A0A9K3CND8</accession>
<dbReference type="OrthoDB" id="4664297at2759"/>
<organism evidence="2 3">
    <name type="scientific">Kipferlia bialata</name>
    <dbReference type="NCBI Taxonomy" id="797122"/>
    <lineage>
        <taxon>Eukaryota</taxon>
        <taxon>Metamonada</taxon>
        <taxon>Carpediemonas-like organisms</taxon>
        <taxon>Kipferlia</taxon>
    </lineage>
</organism>
<keyword evidence="3" id="KW-1185">Reference proteome</keyword>
<name>A0A9K3CND8_9EUKA</name>
<feature type="domain" description="DSBA-like thioredoxin" evidence="1">
    <location>
        <begin position="421"/>
        <end position="614"/>
    </location>
</feature>
<sequence>MAGGIGAAAPSGCEDSEIQGVFRDAMPNHPVFQALVGGADVDTVLAAAKGAVLPFGMGVVHAATVCGRRDVLEAVVRVQPLCLLSVVSLPLPLGDVLPLHLACMGTSSTEGVSEGVVGWILDEMERVWGERECVRQRVLSMSYGVSPFYLACASGAEGVCHVCLDRMLRSMMANLIMSPRLRDKRHKKAERLRVKQGRPHVIHYFHQVNDPYSALAVQCIPTILARYAIFVECHLVSAIEGGDLPEPELFARLALHDAKAIAPGMGVSFPQTAQTPTPEAEAEAQRRLAEVIGDPVLFARCASECTAWLWDNSATVSLAEAETEEEREGERENAQLLVEEGNALRLDMGHYSSGMFYYEGEWYWGVDRMYHLEQRLMKLDLERHELRQEHPVAKTETNPYGYSYPRPPIVRGRVAHPEGLTLEIYPSLRSPYTAVGFDTAVSIAKEAGIAYEVRPVLPMVMRGMTISRNKGRYIMRDAKREADAQGIPFGNMYDPVGRPVLTAFSLLPWVIKQGKEAEFISAFLSAAFPKGTNTSSLKGLRTVVEAAGLDWEVAQTHITDAELKRGHALLAANRESMISDLGLWGVPSFRLRGRADSDYVVLGQDKLWRLAQEVQTRGQ</sequence>